<keyword evidence="4" id="KW-0548">Nucleotidyltransferase</keyword>
<dbReference type="SUPFAM" id="SSF81891">
    <property type="entry name" value="Poly A polymerase C-terminal region-like"/>
    <property type="match status" value="1"/>
</dbReference>
<evidence type="ECO:0000256" key="3">
    <source>
        <dbReference type="ARBA" id="ARBA00022694"/>
    </source>
</evidence>
<reference evidence="8" key="1">
    <citation type="journal article" date="2019" name="MBio">
        <title>Virus Genomes from Deep Sea Sediments Expand the Ocean Megavirome and Support Independent Origins of Viral Gigantism.</title>
        <authorList>
            <person name="Backstrom D."/>
            <person name="Yutin N."/>
            <person name="Jorgensen S.L."/>
            <person name="Dharamshi J."/>
            <person name="Homa F."/>
            <person name="Zaremba-Niedwiedzka K."/>
            <person name="Spang A."/>
            <person name="Wolf Y.I."/>
            <person name="Koonin E.V."/>
            <person name="Ettema T.J."/>
        </authorList>
    </citation>
    <scope>NUCLEOTIDE SEQUENCE</scope>
</reference>
<dbReference type="Gene3D" id="1.10.3090.10">
    <property type="entry name" value="cca-adding enzyme, domain 2"/>
    <property type="match status" value="1"/>
</dbReference>
<comment type="cofactor">
    <cofactor evidence="1">
        <name>Mg(2+)</name>
        <dbReference type="ChEBI" id="CHEBI:18420"/>
    </cofactor>
</comment>
<dbReference type="GO" id="GO:0008033">
    <property type="term" value="P:tRNA processing"/>
    <property type="evidence" value="ECO:0007669"/>
    <property type="project" value="UniProtKB-KW"/>
</dbReference>
<dbReference type="Pfam" id="PF01743">
    <property type="entry name" value="PolyA_pol"/>
    <property type="match status" value="1"/>
</dbReference>
<dbReference type="EMBL" id="MK500439">
    <property type="protein sequence ID" value="QBK89736.1"/>
    <property type="molecule type" value="Genomic_DNA"/>
</dbReference>
<sequence length="232" mass="27167">MKLYIVGGYVRDEILGIKSNDIDFAVEAESFDIMKQIILSYNYYDIFLEKEELGTIRAKDRRDNGVYDYTLCRKDGIYSDFRRPDNIEITDIYGDLSRRDFTMNAIAIDIDNNNKIIDPFNGIHDIKTKTIRCVGLAENRLIEDPLRFMRALRFSVTLNFSIDDSILDVASNKKFYYSFSKLCKERIYVELKKMFEHDTIKSMKLLSSLPDSMLDLIFIDGLYMIPTMKKIK</sequence>
<dbReference type="GO" id="GO:0000049">
    <property type="term" value="F:tRNA binding"/>
    <property type="evidence" value="ECO:0007669"/>
    <property type="project" value="TreeGrafter"/>
</dbReference>
<evidence type="ECO:0000256" key="6">
    <source>
        <dbReference type="ARBA" id="ARBA00022842"/>
    </source>
</evidence>
<dbReference type="SUPFAM" id="SSF81301">
    <property type="entry name" value="Nucleotidyltransferase"/>
    <property type="match status" value="1"/>
</dbReference>
<keyword evidence="3" id="KW-0819">tRNA processing</keyword>
<dbReference type="GO" id="GO:0016779">
    <property type="term" value="F:nucleotidyltransferase activity"/>
    <property type="evidence" value="ECO:0007669"/>
    <property type="project" value="UniProtKB-KW"/>
</dbReference>
<gene>
    <name evidence="8" type="ORF">LCPAC101_00190</name>
</gene>
<dbReference type="InterPro" id="IPR002646">
    <property type="entry name" value="PolA_pol_head_dom"/>
</dbReference>
<dbReference type="CDD" id="cd05398">
    <property type="entry name" value="NT_ClassII-CCAase"/>
    <property type="match status" value="1"/>
</dbReference>
<dbReference type="InterPro" id="IPR050264">
    <property type="entry name" value="Bact_CCA-adding_enz_type3_sf"/>
</dbReference>
<evidence type="ECO:0000256" key="1">
    <source>
        <dbReference type="ARBA" id="ARBA00001946"/>
    </source>
</evidence>
<dbReference type="Gene3D" id="3.30.460.10">
    <property type="entry name" value="Beta Polymerase, domain 2"/>
    <property type="match status" value="1"/>
</dbReference>
<proteinExistence type="predicted"/>
<protein>
    <submittedName>
        <fullName evidence="8">Poly A polymerase head domain protein</fullName>
    </submittedName>
</protein>
<evidence type="ECO:0000256" key="2">
    <source>
        <dbReference type="ARBA" id="ARBA00022679"/>
    </source>
</evidence>
<evidence type="ECO:0000313" key="8">
    <source>
        <dbReference type="EMBL" id="QBK89736.1"/>
    </source>
</evidence>
<feature type="domain" description="Poly A polymerase head" evidence="7">
    <location>
        <begin position="3"/>
        <end position="132"/>
    </location>
</feature>
<dbReference type="PANTHER" id="PTHR46173:SF1">
    <property type="entry name" value="CCA TRNA NUCLEOTIDYLTRANSFERASE 1, MITOCHONDRIAL"/>
    <property type="match status" value="1"/>
</dbReference>
<dbReference type="PANTHER" id="PTHR46173">
    <property type="entry name" value="CCA TRNA NUCLEOTIDYLTRANSFERASE 1, MITOCHONDRIAL"/>
    <property type="match status" value="1"/>
</dbReference>
<organism evidence="8">
    <name type="scientific">Pithovirus LCPAC101</name>
    <dbReference type="NCBI Taxonomy" id="2506586"/>
    <lineage>
        <taxon>Viruses</taxon>
        <taxon>Pithoviruses</taxon>
    </lineage>
</organism>
<accession>A0A481Z211</accession>
<keyword evidence="6" id="KW-0460">Magnesium</keyword>
<keyword evidence="5" id="KW-0479">Metal-binding</keyword>
<dbReference type="GO" id="GO:0046872">
    <property type="term" value="F:metal ion binding"/>
    <property type="evidence" value="ECO:0007669"/>
    <property type="project" value="UniProtKB-KW"/>
</dbReference>
<keyword evidence="2" id="KW-0808">Transferase</keyword>
<dbReference type="InterPro" id="IPR043519">
    <property type="entry name" value="NT_sf"/>
</dbReference>
<evidence type="ECO:0000256" key="5">
    <source>
        <dbReference type="ARBA" id="ARBA00022723"/>
    </source>
</evidence>
<name>A0A481Z211_9VIRU</name>
<evidence type="ECO:0000259" key="7">
    <source>
        <dbReference type="Pfam" id="PF01743"/>
    </source>
</evidence>
<evidence type="ECO:0000256" key="4">
    <source>
        <dbReference type="ARBA" id="ARBA00022695"/>
    </source>
</evidence>